<keyword evidence="2" id="KW-0472">Membrane</keyword>
<feature type="compositionally biased region" description="Basic and acidic residues" evidence="1">
    <location>
        <begin position="54"/>
        <end position="65"/>
    </location>
</feature>
<keyword evidence="4" id="KW-1185">Reference proteome</keyword>
<feature type="transmembrane region" description="Helical" evidence="2">
    <location>
        <begin position="134"/>
        <end position="156"/>
    </location>
</feature>
<dbReference type="AlphaFoldDB" id="A0ABD3SS30"/>
<feature type="transmembrane region" description="Helical" evidence="2">
    <location>
        <begin position="215"/>
        <end position="242"/>
    </location>
</feature>
<protein>
    <submittedName>
        <fullName evidence="3">Uncharacterized protein</fullName>
    </submittedName>
</protein>
<accession>A0ABD3SS30</accession>
<dbReference type="EMBL" id="JALLPB020000004">
    <property type="protein sequence ID" value="KAL3827367.1"/>
    <property type="molecule type" value="Genomic_DNA"/>
</dbReference>
<comment type="caution">
    <text evidence="3">The sequence shown here is derived from an EMBL/GenBank/DDBJ whole genome shotgun (WGS) entry which is preliminary data.</text>
</comment>
<feature type="region of interest" description="Disordered" evidence="1">
    <location>
        <begin position="16"/>
        <end position="66"/>
    </location>
</feature>
<reference evidence="3 4" key="1">
    <citation type="submission" date="2024-10" db="EMBL/GenBank/DDBJ databases">
        <title>Updated reference genomes for cyclostephanoid diatoms.</title>
        <authorList>
            <person name="Roberts W.R."/>
            <person name="Alverson A.J."/>
        </authorList>
    </citation>
    <scope>NUCLEOTIDE SEQUENCE [LARGE SCALE GENOMIC DNA]</scope>
    <source>
        <strain evidence="3 4">AJA228-03</strain>
    </source>
</reference>
<feature type="region of interest" description="Disordered" evidence="1">
    <location>
        <begin position="265"/>
        <end position="297"/>
    </location>
</feature>
<evidence type="ECO:0000256" key="1">
    <source>
        <dbReference type="SAM" id="MobiDB-lite"/>
    </source>
</evidence>
<feature type="transmembrane region" description="Helical" evidence="2">
    <location>
        <begin position="168"/>
        <end position="189"/>
    </location>
</feature>
<proteinExistence type="predicted"/>
<keyword evidence="2" id="KW-0812">Transmembrane</keyword>
<organism evidence="3 4">
    <name type="scientific">Cyclostephanos tholiformis</name>
    <dbReference type="NCBI Taxonomy" id="382380"/>
    <lineage>
        <taxon>Eukaryota</taxon>
        <taxon>Sar</taxon>
        <taxon>Stramenopiles</taxon>
        <taxon>Ochrophyta</taxon>
        <taxon>Bacillariophyta</taxon>
        <taxon>Coscinodiscophyceae</taxon>
        <taxon>Thalassiosirophycidae</taxon>
        <taxon>Stephanodiscales</taxon>
        <taxon>Stephanodiscaceae</taxon>
        <taxon>Cyclostephanos</taxon>
    </lineage>
</organism>
<dbReference type="Proteomes" id="UP001530377">
    <property type="component" value="Unassembled WGS sequence"/>
</dbReference>
<evidence type="ECO:0000256" key="2">
    <source>
        <dbReference type="SAM" id="Phobius"/>
    </source>
</evidence>
<evidence type="ECO:0000313" key="4">
    <source>
        <dbReference type="Proteomes" id="UP001530377"/>
    </source>
</evidence>
<name>A0ABD3SS30_9STRA</name>
<evidence type="ECO:0000313" key="3">
    <source>
        <dbReference type="EMBL" id="KAL3827367.1"/>
    </source>
</evidence>
<feature type="region of interest" description="Disordered" evidence="1">
    <location>
        <begin position="80"/>
        <end position="119"/>
    </location>
</feature>
<sequence>MTAAILNMLESAPLLASVENDGQHTDETTAQGFLEPMGPPPAAPPPPPPPTSTLDEKMSSDEKTALGKYNANQNYVDIAPQSQLSVHDSTKSGESRKKKKNSTTSSKGSKSSKAKTKKMNGPQKMILHLLFDGLRYLTIITCCIMFLMQAVPLVILRRESTMLQFAVRLAYSNWILRGFIYSFIGLIGLEQDLAIKVEDIAAGSSSVFGPDIGTLFAMLFVSITTWIIIGVGIVYTVLGLLCMQGWYERMEKEHTEKVIEWKRKKKQDENFRKQQENQRRYEQDRQEGRGRWYDDLE</sequence>
<feature type="compositionally biased region" description="Pro residues" evidence="1">
    <location>
        <begin position="37"/>
        <end position="51"/>
    </location>
</feature>
<gene>
    <name evidence="3" type="ORF">ACHAXA_003101</name>
</gene>
<keyword evidence="2" id="KW-1133">Transmembrane helix</keyword>